<name>A0A8J3AKM0_9BACI</name>
<dbReference type="EMBL" id="BMHB01000001">
    <property type="protein sequence ID" value="GGI15595.1"/>
    <property type="molecule type" value="Genomic_DNA"/>
</dbReference>
<evidence type="ECO:0000256" key="7">
    <source>
        <dbReference type="SAM" id="Phobius"/>
    </source>
</evidence>
<evidence type="ECO:0000313" key="10">
    <source>
        <dbReference type="EMBL" id="GGI15595.1"/>
    </source>
</evidence>
<feature type="domain" description="ABC3 transporter permease C-terminal" evidence="8">
    <location>
        <begin position="270"/>
        <end position="381"/>
    </location>
</feature>
<reference evidence="11" key="1">
    <citation type="journal article" date="2019" name="Int. J. Syst. Evol. Microbiol.">
        <title>The Global Catalogue of Microorganisms (GCM) 10K type strain sequencing project: providing services to taxonomists for standard genome sequencing and annotation.</title>
        <authorList>
            <consortium name="The Broad Institute Genomics Platform"/>
            <consortium name="The Broad Institute Genome Sequencing Center for Infectious Disease"/>
            <person name="Wu L."/>
            <person name="Ma J."/>
        </authorList>
    </citation>
    <scope>NUCLEOTIDE SEQUENCE [LARGE SCALE GENOMIC DNA]</scope>
    <source>
        <strain evidence="11">CGMCC 1.14993</strain>
    </source>
</reference>
<comment type="subcellular location">
    <subcellularLocation>
        <location evidence="1">Cell membrane</location>
        <topology evidence="1">Multi-pass membrane protein</topology>
    </subcellularLocation>
</comment>
<accession>A0A8J3AKM0</accession>
<evidence type="ECO:0000259" key="9">
    <source>
        <dbReference type="Pfam" id="PF12704"/>
    </source>
</evidence>
<feature type="transmembrane region" description="Helical" evidence="7">
    <location>
        <begin position="310"/>
        <end position="336"/>
    </location>
</feature>
<sequence length="389" mass="41179">MGMSQLIKMAVKSIVSNKLRAFLTMLGMIIGVSSVIILVSISQGSSKQISDQIGELGTNLLTVNFYNTDSTSFKEKDISTLKELNGVKEVAPVVSGRVTVKNGKTSSEVSVTGTTSSYQDVRNVKVSSGRFVTDFDNEERLKTAILGSDTATTLFGLSNPIGESVQINGTSYKVVGVLESSGSSLGQSGDSTVLLPIIVAQRLLQNTTISSIYVQAQNENMVNFAKANIESSLSVLFGGSQDNFSVTNQQDVIDTVSSVSNTMSIMLGGIACISLIVGGIGIMNIMLVSVSERTKEIGIRKAIGAQKIDILLQFLIESIVLSSFGGMIGVGLGVSLAKIYSLISGTAISFSIPVIVLSFTFSLLVGVIFGVFPAYKASNMRPIQALRFE</sequence>
<dbReference type="InterPro" id="IPR025857">
    <property type="entry name" value="MacB_PCD"/>
</dbReference>
<dbReference type="Pfam" id="PF12704">
    <property type="entry name" value="MacB_PCD"/>
    <property type="match status" value="1"/>
</dbReference>
<keyword evidence="3 7" id="KW-0812">Transmembrane</keyword>
<gene>
    <name evidence="10" type="ORF">GCM10007380_28770</name>
</gene>
<evidence type="ECO:0000256" key="6">
    <source>
        <dbReference type="ARBA" id="ARBA00038076"/>
    </source>
</evidence>
<organism evidence="10 11">
    <name type="scientific">Gottfriedia solisilvae</name>
    <dbReference type="NCBI Taxonomy" id="1516104"/>
    <lineage>
        <taxon>Bacteria</taxon>
        <taxon>Bacillati</taxon>
        <taxon>Bacillota</taxon>
        <taxon>Bacilli</taxon>
        <taxon>Bacillales</taxon>
        <taxon>Bacillaceae</taxon>
        <taxon>Gottfriedia</taxon>
    </lineage>
</organism>
<feature type="domain" description="MacB-like periplasmic core" evidence="9">
    <location>
        <begin position="22"/>
        <end position="230"/>
    </location>
</feature>
<evidence type="ECO:0000256" key="1">
    <source>
        <dbReference type="ARBA" id="ARBA00004651"/>
    </source>
</evidence>
<proteinExistence type="inferred from homology"/>
<dbReference type="PANTHER" id="PTHR30572">
    <property type="entry name" value="MEMBRANE COMPONENT OF TRANSPORTER-RELATED"/>
    <property type="match status" value="1"/>
</dbReference>
<evidence type="ECO:0000256" key="3">
    <source>
        <dbReference type="ARBA" id="ARBA00022692"/>
    </source>
</evidence>
<dbReference type="GO" id="GO:0005886">
    <property type="term" value="C:plasma membrane"/>
    <property type="evidence" value="ECO:0007669"/>
    <property type="project" value="UniProtKB-SubCell"/>
</dbReference>
<feature type="transmembrane region" description="Helical" evidence="7">
    <location>
        <begin position="21"/>
        <end position="41"/>
    </location>
</feature>
<feature type="transmembrane region" description="Helical" evidence="7">
    <location>
        <begin position="265"/>
        <end position="290"/>
    </location>
</feature>
<keyword evidence="4 7" id="KW-1133">Transmembrane helix</keyword>
<feature type="transmembrane region" description="Helical" evidence="7">
    <location>
        <begin position="348"/>
        <end position="372"/>
    </location>
</feature>
<keyword evidence="2" id="KW-1003">Cell membrane</keyword>
<dbReference type="Pfam" id="PF02687">
    <property type="entry name" value="FtsX"/>
    <property type="match status" value="1"/>
</dbReference>
<dbReference type="InterPro" id="IPR003838">
    <property type="entry name" value="ABC3_permease_C"/>
</dbReference>
<evidence type="ECO:0000313" key="11">
    <source>
        <dbReference type="Proteomes" id="UP000626244"/>
    </source>
</evidence>
<protein>
    <submittedName>
        <fullName evidence="10">ABC transporter permease</fullName>
    </submittedName>
</protein>
<comment type="caution">
    <text evidence="10">The sequence shown here is derived from an EMBL/GenBank/DDBJ whole genome shotgun (WGS) entry which is preliminary data.</text>
</comment>
<keyword evidence="11" id="KW-1185">Reference proteome</keyword>
<evidence type="ECO:0000256" key="2">
    <source>
        <dbReference type="ARBA" id="ARBA00022475"/>
    </source>
</evidence>
<dbReference type="GO" id="GO:0022857">
    <property type="term" value="F:transmembrane transporter activity"/>
    <property type="evidence" value="ECO:0007669"/>
    <property type="project" value="TreeGrafter"/>
</dbReference>
<comment type="similarity">
    <text evidence="6">Belongs to the ABC-4 integral membrane protein family.</text>
</comment>
<dbReference type="AlphaFoldDB" id="A0A8J3AKM0"/>
<evidence type="ECO:0000256" key="4">
    <source>
        <dbReference type="ARBA" id="ARBA00022989"/>
    </source>
</evidence>
<evidence type="ECO:0000256" key="5">
    <source>
        <dbReference type="ARBA" id="ARBA00023136"/>
    </source>
</evidence>
<dbReference type="PANTHER" id="PTHR30572:SF4">
    <property type="entry name" value="ABC TRANSPORTER PERMEASE YTRF"/>
    <property type="match status" value="1"/>
</dbReference>
<dbReference type="Proteomes" id="UP000626244">
    <property type="component" value="Unassembled WGS sequence"/>
</dbReference>
<keyword evidence="5 7" id="KW-0472">Membrane</keyword>
<dbReference type="InterPro" id="IPR050250">
    <property type="entry name" value="Macrolide_Exporter_MacB"/>
</dbReference>
<evidence type="ECO:0000259" key="8">
    <source>
        <dbReference type="Pfam" id="PF02687"/>
    </source>
</evidence>